<dbReference type="InterPro" id="IPR003736">
    <property type="entry name" value="PAAI_dom"/>
</dbReference>
<accession>A0A385Z7E3</accession>
<dbReference type="EMBL" id="CP032419">
    <property type="protein sequence ID" value="AYC35066.1"/>
    <property type="molecule type" value="Genomic_DNA"/>
</dbReference>
<evidence type="ECO:0000256" key="1">
    <source>
        <dbReference type="ARBA" id="ARBA00008324"/>
    </source>
</evidence>
<dbReference type="GO" id="GO:0047617">
    <property type="term" value="F:fatty acyl-CoA hydrolase activity"/>
    <property type="evidence" value="ECO:0007669"/>
    <property type="project" value="InterPro"/>
</dbReference>
<protein>
    <submittedName>
        <fullName evidence="4">PaaI family thioesterase</fullName>
    </submittedName>
</protein>
<evidence type="ECO:0000313" key="4">
    <source>
        <dbReference type="EMBL" id="AYC35066.1"/>
    </source>
</evidence>
<gene>
    <name evidence="4" type="ORF">D3880_10240</name>
</gene>
<proteinExistence type="inferred from homology"/>
<sequence length="135" mass="14637">MTDVPEGFAPLEVSPGFVRFCGGFYFHNELPIVAVRIGPEHLNSVRIVHGGFLATVADSAFGVVFKRQLGTPVPSITINLNIDYLGAVREGEWLEAHVDVLKVGSSFANASCLLKVGERLVLRANGIFTIWKGKV</sequence>
<dbReference type="KEGG" id="pcav:D3880_10240"/>
<name>A0A385Z7E3_9PSED</name>
<dbReference type="PANTHER" id="PTHR21660:SF1">
    <property type="entry name" value="ACYL-COENZYME A THIOESTERASE 13"/>
    <property type="match status" value="1"/>
</dbReference>
<dbReference type="SUPFAM" id="SSF54637">
    <property type="entry name" value="Thioesterase/thiol ester dehydrase-isomerase"/>
    <property type="match status" value="1"/>
</dbReference>
<dbReference type="PANTHER" id="PTHR21660">
    <property type="entry name" value="THIOESTERASE SUPERFAMILY MEMBER-RELATED"/>
    <property type="match status" value="1"/>
</dbReference>
<comment type="similarity">
    <text evidence="1">Belongs to the thioesterase PaaI family.</text>
</comment>
<organism evidence="4 5">
    <name type="scientific">Pseudomonas cavernae</name>
    <dbReference type="NCBI Taxonomy" id="2320867"/>
    <lineage>
        <taxon>Bacteria</taxon>
        <taxon>Pseudomonadati</taxon>
        <taxon>Pseudomonadota</taxon>
        <taxon>Gammaproteobacteria</taxon>
        <taxon>Pseudomonadales</taxon>
        <taxon>Pseudomonadaceae</taxon>
        <taxon>Pseudomonas</taxon>
    </lineage>
</organism>
<feature type="domain" description="Thioesterase" evidence="3">
    <location>
        <begin position="47"/>
        <end position="118"/>
    </location>
</feature>
<dbReference type="InterPro" id="IPR029069">
    <property type="entry name" value="HotDog_dom_sf"/>
</dbReference>
<dbReference type="InterPro" id="IPR039298">
    <property type="entry name" value="ACOT13"/>
</dbReference>
<dbReference type="InterPro" id="IPR006683">
    <property type="entry name" value="Thioestr_dom"/>
</dbReference>
<evidence type="ECO:0000256" key="2">
    <source>
        <dbReference type="ARBA" id="ARBA00022801"/>
    </source>
</evidence>
<dbReference type="OrthoDB" id="9813282at2"/>
<dbReference type="Gene3D" id="3.10.129.10">
    <property type="entry name" value="Hotdog Thioesterase"/>
    <property type="match status" value="1"/>
</dbReference>
<reference evidence="5" key="1">
    <citation type="submission" date="2018-09" db="EMBL/GenBank/DDBJ databases">
        <authorList>
            <person name="Zhu H."/>
        </authorList>
    </citation>
    <scope>NUCLEOTIDE SEQUENCE [LARGE SCALE GENOMIC DNA]</scope>
    <source>
        <strain evidence="5">K2W31S-8</strain>
    </source>
</reference>
<evidence type="ECO:0000313" key="5">
    <source>
        <dbReference type="Proteomes" id="UP000265560"/>
    </source>
</evidence>
<keyword evidence="5" id="KW-1185">Reference proteome</keyword>
<dbReference type="Pfam" id="PF03061">
    <property type="entry name" value="4HBT"/>
    <property type="match status" value="1"/>
</dbReference>
<dbReference type="AlphaFoldDB" id="A0A385Z7E3"/>
<dbReference type="CDD" id="cd03443">
    <property type="entry name" value="PaaI_thioesterase"/>
    <property type="match status" value="1"/>
</dbReference>
<dbReference type="Proteomes" id="UP000265560">
    <property type="component" value="Chromosome"/>
</dbReference>
<evidence type="ECO:0000259" key="3">
    <source>
        <dbReference type="Pfam" id="PF03061"/>
    </source>
</evidence>
<keyword evidence="2" id="KW-0378">Hydrolase</keyword>
<dbReference type="NCBIfam" id="TIGR00369">
    <property type="entry name" value="unchar_dom_1"/>
    <property type="match status" value="1"/>
</dbReference>